<evidence type="ECO:0000313" key="1">
    <source>
        <dbReference type="EMBL" id="KSZ57347.1"/>
    </source>
</evidence>
<proteinExistence type="predicted"/>
<evidence type="ECO:0000313" key="2">
    <source>
        <dbReference type="Proteomes" id="UP000053060"/>
    </source>
</evidence>
<name>A0A0V9UH56_9NOCA</name>
<reference evidence="2" key="1">
    <citation type="submission" date="2015-01" db="EMBL/GenBank/DDBJ databases">
        <title>Draft genome sequence of Rhodococcus pyridinivorans strain KG-16, a hydrocarbon-degrading bacterium.</title>
        <authorList>
            <person name="Aggarwal R.K."/>
            <person name="Dawar C."/>
        </authorList>
    </citation>
    <scope>NUCLEOTIDE SEQUENCE [LARGE SCALE GENOMIC DNA]</scope>
    <source>
        <strain evidence="2">KG-16</strain>
    </source>
</reference>
<dbReference type="PATRIC" id="fig|1441730.3.peg.3711"/>
<sequence>MSMLRGSPPRHRILFVLAVPLGAGLLSALGHLVQRRHGRPTSVSESLFAIASSLRRRTLFTRPTGDHPPAPEASGQP</sequence>
<dbReference type="RefSeq" id="WP_060653036.1">
    <property type="nucleotide sequence ID" value="NZ_AZXY01000009.1"/>
</dbReference>
<organism evidence="1 2">
    <name type="scientific">Rhodococcus pyridinivorans KG-16</name>
    <dbReference type="NCBI Taxonomy" id="1441730"/>
    <lineage>
        <taxon>Bacteria</taxon>
        <taxon>Bacillati</taxon>
        <taxon>Actinomycetota</taxon>
        <taxon>Actinomycetes</taxon>
        <taxon>Mycobacteriales</taxon>
        <taxon>Nocardiaceae</taxon>
        <taxon>Rhodococcus</taxon>
    </lineage>
</organism>
<dbReference type="Proteomes" id="UP000053060">
    <property type="component" value="Unassembled WGS sequence"/>
</dbReference>
<dbReference type="EMBL" id="AZXY01000009">
    <property type="protein sequence ID" value="KSZ57347.1"/>
    <property type="molecule type" value="Genomic_DNA"/>
</dbReference>
<dbReference type="AlphaFoldDB" id="A0A0V9UH56"/>
<comment type="caution">
    <text evidence="1">The sequence shown here is derived from an EMBL/GenBank/DDBJ whole genome shotgun (WGS) entry which is preliminary data.</text>
</comment>
<reference evidence="1 2" key="2">
    <citation type="journal article" date="2016" name="Genome Announc.">
        <title>Draft Genome Sequence of a Versatile Hydrocarbon-Degrading Bacterium, Rhodococcus pyridinivorans Strain KG-16, Collected from Oil Fields in India.</title>
        <authorList>
            <person name="Aggarwal R.K."/>
            <person name="Dawar C."/>
            <person name="Phanindranath R."/>
            <person name="Mutnuri L."/>
            <person name="Dayal A.M."/>
        </authorList>
    </citation>
    <scope>NUCLEOTIDE SEQUENCE [LARGE SCALE GENOMIC DNA]</scope>
    <source>
        <strain evidence="1 2">KG-16</strain>
    </source>
</reference>
<gene>
    <name evidence="1" type="ORF">Z045_17805</name>
</gene>
<protein>
    <submittedName>
        <fullName evidence="1">Uncharacterized protein</fullName>
    </submittedName>
</protein>
<accession>A0A0V9UH56</accession>